<dbReference type="Proteomes" id="UP000830115">
    <property type="component" value="Chromosome"/>
</dbReference>
<sequence length="196" mass="21250">MSQASKVISVASREVGYRAQRAPGERPSGHQKYSGQVPGLEWSNYQPWCATFTSWVALKAGVSSLFPRTASVWSAMQWFRNKGRWSAYPAVGAQVIYGTTGSTHTGLCVGYDETWIYTVEGNTSTTNDANGNGVMARKRRRRDTYVHGYGLPAYSEGIVTADPALKGRAGFTYKAEASGPTTGSGGARHRPRASTR</sequence>
<dbReference type="RefSeq" id="WP_248863029.1">
    <property type="nucleotide sequence ID" value="NZ_CP086322.1"/>
</dbReference>
<dbReference type="EMBL" id="CP086322">
    <property type="protein sequence ID" value="UQA92165.1"/>
    <property type="molecule type" value="Genomic_DNA"/>
</dbReference>
<gene>
    <name evidence="2" type="ORF">K9S39_10240</name>
</gene>
<organism evidence="2 3">
    <name type="scientific">Streptomyces halobius</name>
    <dbReference type="NCBI Taxonomy" id="2879846"/>
    <lineage>
        <taxon>Bacteria</taxon>
        <taxon>Bacillati</taxon>
        <taxon>Actinomycetota</taxon>
        <taxon>Actinomycetes</taxon>
        <taxon>Kitasatosporales</taxon>
        <taxon>Streptomycetaceae</taxon>
        <taxon>Streptomyces</taxon>
    </lineage>
</organism>
<proteinExistence type="predicted"/>
<accession>A0ABY4M314</accession>
<reference evidence="2" key="1">
    <citation type="submission" date="2021-10" db="EMBL/GenBank/DDBJ databases">
        <title>Streptomyces nigrumlapis sp.nov.,an antimicrobial producing actinobacterium isolated from Black Gobi rocks.</title>
        <authorList>
            <person name="Wen Y."/>
            <person name="Zhang W."/>
            <person name="Liu X.G."/>
        </authorList>
    </citation>
    <scope>NUCLEOTIDE SEQUENCE</scope>
    <source>
        <strain evidence="2">ST13-2-2</strain>
    </source>
</reference>
<feature type="compositionally biased region" description="Basic residues" evidence="1">
    <location>
        <begin position="187"/>
        <end position="196"/>
    </location>
</feature>
<evidence type="ECO:0000313" key="2">
    <source>
        <dbReference type="EMBL" id="UQA92165.1"/>
    </source>
</evidence>
<keyword evidence="3" id="KW-1185">Reference proteome</keyword>
<name>A0ABY4M314_9ACTN</name>
<protein>
    <submittedName>
        <fullName evidence="2">CHAP domain-containing protein</fullName>
    </submittedName>
</protein>
<feature type="region of interest" description="Disordered" evidence="1">
    <location>
        <begin position="175"/>
        <end position="196"/>
    </location>
</feature>
<evidence type="ECO:0000256" key="1">
    <source>
        <dbReference type="SAM" id="MobiDB-lite"/>
    </source>
</evidence>
<evidence type="ECO:0000313" key="3">
    <source>
        <dbReference type="Proteomes" id="UP000830115"/>
    </source>
</evidence>